<gene>
    <name evidence="4" type="ORF">GCM10022202_28510</name>
</gene>
<keyword evidence="5" id="KW-1185">Reference proteome</keyword>
<dbReference type="Pfam" id="PF13692">
    <property type="entry name" value="Glyco_trans_1_4"/>
    <property type="match status" value="1"/>
</dbReference>
<dbReference type="RefSeq" id="WP_221860078.1">
    <property type="nucleotide sequence ID" value="NZ_BAAAYV010000017.1"/>
</dbReference>
<evidence type="ECO:0000256" key="1">
    <source>
        <dbReference type="ARBA" id="ARBA00022676"/>
    </source>
</evidence>
<dbReference type="EMBL" id="BAAAYV010000017">
    <property type="protein sequence ID" value="GAA3664737.1"/>
    <property type="molecule type" value="Genomic_DNA"/>
</dbReference>
<evidence type="ECO:0000256" key="2">
    <source>
        <dbReference type="ARBA" id="ARBA00022679"/>
    </source>
</evidence>
<evidence type="ECO:0000259" key="3">
    <source>
        <dbReference type="Pfam" id="PF13579"/>
    </source>
</evidence>
<keyword evidence="1" id="KW-0328">Glycosyltransferase</keyword>
<dbReference type="CDD" id="cd03801">
    <property type="entry name" value="GT4_PimA-like"/>
    <property type="match status" value="1"/>
</dbReference>
<protein>
    <recommendedName>
        <fullName evidence="3">Glycosyltransferase subfamily 4-like N-terminal domain-containing protein</fullName>
    </recommendedName>
</protein>
<dbReference type="InterPro" id="IPR028098">
    <property type="entry name" value="Glyco_trans_4-like_N"/>
</dbReference>
<organism evidence="4 5">
    <name type="scientific">Microbacterium marinilacus</name>
    <dbReference type="NCBI Taxonomy" id="415209"/>
    <lineage>
        <taxon>Bacteria</taxon>
        <taxon>Bacillati</taxon>
        <taxon>Actinomycetota</taxon>
        <taxon>Actinomycetes</taxon>
        <taxon>Micrococcales</taxon>
        <taxon>Microbacteriaceae</taxon>
        <taxon>Microbacterium</taxon>
    </lineage>
</organism>
<evidence type="ECO:0000313" key="4">
    <source>
        <dbReference type="EMBL" id="GAA3664737.1"/>
    </source>
</evidence>
<dbReference type="SUPFAM" id="SSF53756">
    <property type="entry name" value="UDP-Glycosyltransferase/glycogen phosphorylase"/>
    <property type="match status" value="1"/>
</dbReference>
<dbReference type="Gene3D" id="3.40.50.2000">
    <property type="entry name" value="Glycogen Phosphorylase B"/>
    <property type="match status" value="2"/>
</dbReference>
<sequence length="374" mass="40531">MARVLWFSIETPDRDGQGGQRRQFHQIRELGRLGHDVTVLTPHGSQPSASIREVARVVRVRTAIRGRGASWGNRRLRRLFLQGGWDAVIVSHIESARLLPHPDSVPVPVLVDVHNVMSRWHETRGERRQADEAREAEDAVVSHVDAVTTCSEVELRRLLTAHPEAAGRSFAAPLGVDPAEWTDRPLSRDEPVVALFGSWGWHPNAQGLAWFAREVWPAVRALFPGARAEVAGATGDGLDLPDGMTSVGRVPDLAAFLARATVVAVPVRDGVGGAVKFAEALASGAAVIATADGANAFGETPAFVSDDAHAWATWIADRLEHRREEPAPAAGRAFALSELTWRRAVLPLHAWLSSHAPRDGAHPTPSSEGQQQYA</sequence>
<name>A0ABP7BPD9_9MICO</name>
<dbReference type="Pfam" id="PF13579">
    <property type="entry name" value="Glyco_trans_4_4"/>
    <property type="match status" value="1"/>
</dbReference>
<feature type="domain" description="Glycosyltransferase subfamily 4-like N-terminal" evidence="3">
    <location>
        <begin position="18"/>
        <end position="162"/>
    </location>
</feature>
<reference evidence="5" key="1">
    <citation type="journal article" date="2019" name="Int. J. Syst. Evol. Microbiol.">
        <title>The Global Catalogue of Microorganisms (GCM) 10K type strain sequencing project: providing services to taxonomists for standard genome sequencing and annotation.</title>
        <authorList>
            <consortium name="The Broad Institute Genomics Platform"/>
            <consortium name="The Broad Institute Genome Sequencing Center for Infectious Disease"/>
            <person name="Wu L."/>
            <person name="Ma J."/>
        </authorList>
    </citation>
    <scope>NUCLEOTIDE SEQUENCE [LARGE SCALE GENOMIC DNA]</scope>
    <source>
        <strain evidence="5">JCM 16546</strain>
    </source>
</reference>
<keyword evidence="2" id="KW-0808">Transferase</keyword>
<accession>A0ABP7BPD9</accession>
<proteinExistence type="predicted"/>
<comment type="caution">
    <text evidence="4">The sequence shown here is derived from an EMBL/GenBank/DDBJ whole genome shotgun (WGS) entry which is preliminary data.</text>
</comment>
<evidence type="ECO:0000313" key="5">
    <source>
        <dbReference type="Proteomes" id="UP001410795"/>
    </source>
</evidence>
<dbReference type="Proteomes" id="UP001410795">
    <property type="component" value="Unassembled WGS sequence"/>
</dbReference>